<dbReference type="InParanoid" id="A0A6C2YN98"/>
<feature type="transmembrane region" description="Helical" evidence="2">
    <location>
        <begin position="61"/>
        <end position="79"/>
    </location>
</feature>
<dbReference type="PANTHER" id="PTHR48081">
    <property type="entry name" value="AB HYDROLASE SUPERFAMILY PROTEIN C4A8.06C"/>
    <property type="match status" value="1"/>
</dbReference>
<dbReference type="GO" id="GO:0016798">
    <property type="term" value="F:hydrolase activity, acting on glycosyl bonds"/>
    <property type="evidence" value="ECO:0007669"/>
    <property type="project" value="UniProtKB-KW"/>
</dbReference>
<evidence type="ECO:0000313" key="4">
    <source>
        <dbReference type="EMBL" id="VIP02761.1"/>
    </source>
</evidence>
<keyword evidence="4" id="KW-0858">Xylan degradation</keyword>
<keyword evidence="4" id="KW-0326">Glycosidase</keyword>
<accession>A0A6C2YN98</accession>
<sequence length="358" mass="39631">MPYQLVVSGSGSRSKQELRLCTRLVPKRKVSGFSFRMIPLFGMLAQVCLTLPFHWNNIMNLRRLVLGIIGVGLFAPTMLRAEEPIPLWPKDVPNETKPVGPEKIDPLKNPRIGSIQLLTNVDRPTLKLFRPEKPNGTAVIIAPGGGYRILAWDLEGEEVAKWLNSIGVTAFVLKYRVPRRPDEPEGTLPLRPLQDAQRAIRVVRSKAAAFGLKENRIGILGFSAGGNLAARAATNFEQSSYPAIDALDEQSARPDFAVLIYPAYLLNPEKTAVRKELPISAKTPPMFFAHAMDDPIESEGSVMLHLALRKAKVGSELHVYSTGGHGFGLRSTDSQSMHWPKQCTDWMRAAGWLPEVVK</sequence>
<proteinExistence type="predicted"/>
<dbReference type="InterPro" id="IPR013094">
    <property type="entry name" value="AB_hydrolase_3"/>
</dbReference>
<reference evidence="4" key="1">
    <citation type="submission" date="2019-04" db="EMBL/GenBank/DDBJ databases">
        <authorList>
            <consortium name="Science for Life Laboratories"/>
        </authorList>
    </citation>
    <scope>NUCLEOTIDE SEQUENCE</scope>
    <source>
        <strain evidence="4">MBLW1</strain>
    </source>
</reference>
<evidence type="ECO:0000256" key="1">
    <source>
        <dbReference type="ARBA" id="ARBA00022801"/>
    </source>
</evidence>
<gene>
    <name evidence="4" type="ORF">GMBLW1_11990</name>
</gene>
<keyword evidence="2" id="KW-0812">Transmembrane</keyword>
<dbReference type="SUPFAM" id="SSF53474">
    <property type="entry name" value="alpha/beta-Hydrolases"/>
    <property type="match status" value="1"/>
</dbReference>
<dbReference type="AlphaFoldDB" id="A0A6C2YN98"/>
<keyword evidence="1 4" id="KW-0378">Hydrolase</keyword>
<protein>
    <recommendedName>
        <fullName evidence="3">Alpha/beta hydrolase fold-3 domain-containing protein</fullName>
    </recommendedName>
</protein>
<dbReference type="EMBL" id="LR586016">
    <property type="protein sequence ID" value="VIP02761.1"/>
    <property type="molecule type" value="Genomic_DNA"/>
</dbReference>
<keyword evidence="2" id="KW-1133">Transmembrane helix</keyword>
<dbReference type="InterPro" id="IPR050300">
    <property type="entry name" value="GDXG_lipolytic_enzyme"/>
</dbReference>
<feature type="domain" description="Alpha/beta hydrolase fold-3" evidence="3">
    <location>
        <begin position="144"/>
        <end position="269"/>
    </location>
</feature>
<keyword evidence="4" id="KW-0624">Polysaccharide degradation</keyword>
<organism evidence="4">
    <name type="scientific">Tuwongella immobilis</name>
    <dbReference type="NCBI Taxonomy" id="692036"/>
    <lineage>
        <taxon>Bacteria</taxon>
        <taxon>Pseudomonadati</taxon>
        <taxon>Planctomycetota</taxon>
        <taxon>Planctomycetia</taxon>
        <taxon>Gemmatales</taxon>
        <taxon>Gemmataceae</taxon>
        <taxon>Tuwongella</taxon>
    </lineage>
</organism>
<evidence type="ECO:0000256" key="2">
    <source>
        <dbReference type="SAM" id="Phobius"/>
    </source>
</evidence>
<feature type="transmembrane region" description="Helical" evidence="2">
    <location>
        <begin position="33"/>
        <end position="55"/>
    </location>
</feature>
<evidence type="ECO:0000259" key="3">
    <source>
        <dbReference type="Pfam" id="PF07859"/>
    </source>
</evidence>
<dbReference type="Proteomes" id="UP000464378">
    <property type="component" value="Chromosome"/>
</dbReference>
<dbReference type="Pfam" id="PF07859">
    <property type="entry name" value="Abhydrolase_3"/>
    <property type="match status" value="1"/>
</dbReference>
<dbReference type="EMBL" id="LR593887">
    <property type="protein sequence ID" value="VTS02372.1"/>
    <property type="molecule type" value="Genomic_DNA"/>
</dbReference>
<dbReference type="Gene3D" id="3.40.50.1820">
    <property type="entry name" value="alpha/beta hydrolase"/>
    <property type="match status" value="1"/>
</dbReference>
<dbReference type="InterPro" id="IPR029058">
    <property type="entry name" value="AB_hydrolase_fold"/>
</dbReference>
<dbReference type="GO" id="GO:0045493">
    <property type="term" value="P:xylan catabolic process"/>
    <property type="evidence" value="ECO:0007669"/>
    <property type="project" value="UniProtKB-KW"/>
</dbReference>
<dbReference type="PANTHER" id="PTHR48081:SF6">
    <property type="entry name" value="PEPTIDASE S9 PROLYL OLIGOPEPTIDASE CATALYTIC DOMAIN-CONTAINING PROTEIN"/>
    <property type="match status" value="1"/>
</dbReference>
<dbReference type="KEGG" id="tim:GMBLW1_11990"/>
<keyword evidence="2" id="KW-0472">Membrane</keyword>
<keyword evidence="5" id="KW-1185">Reference proteome</keyword>
<evidence type="ECO:0000313" key="5">
    <source>
        <dbReference type="Proteomes" id="UP000464378"/>
    </source>
</evidence>
<name>A0A6C2YN98_9BACT</name>
<keyword evidence="4" id="KW-0119">Carbohydrate metabolism</keyword>